<evidence type="ECO:0000256" key="5">
    <source>
        <dbReference type="ARBA" id="ARBA00022833"/>
    </source>
</evidence>
<dbReference type="EMBL" id="QGDJ01000001">
    <property type="protein sequence ID" value="PWJ22364.1"/>
    <property type="molecule type" value="Genomic_DNA"/>
</dbReference>
<keyword evidence="6 7" id="KW-0482">Metalloprotease</keyword>
<dbReference type="Proteomes" id="UP000251571">
    <property type="component" value="Unassembled WGS sequence"/>
</dbReference>
<comment type="similarity">
    <text evidence="1 7">Belongs to the peptidase M3 family.</text>
</comment>
<keyword evidence="11" id="KW-1185">Reference proteome</keyword>
<dbReference type="PANTHER" id="PTHR43660">
    <property type="entry name" value="DIPEPTIDYL CARBOXYPEPTIDASE"/>
    <property type="match status" value="1"/>
</dbReference>
<dbReference type="InterPro" id="IPR045090">
    <property type="entry name" value="Pept_M3A_M3B"/>
</dbReference>
<gene>
    <name evidence="9" type="ORF">BCF38_101775</name>
    <name evidence="10" type="ORF">SAMN05421539_101775</name>
</gene>
<reference evidence="10 12" key="1">
    <citation type="submission" date="2016-10" db="EMBL/GenBank/DDBJ databases">
        <authorList>
            <person name="Cai Z."/>
        </authorList>
    </citation>
    <scope>NUCLEOTIDE SEQUENCE [LARGE SCALE GENOMIC DNA]</scope>
    <source>
        <strain evidence="10 12">DSM 25227</strain>
    </source>
</reference>
<keyword evidence="3 7" id="KW-0479">Metal-binding</keyword>
<dbReference type="EMBL" id="UETC01000001">
    <property type="protein sequence ID" value="SSA38642.1"/>
    <property type="molecule type" value="Genomic_DNA"/>
</dbReference>
<evidence type="ECO:0000256" key="3">
    <source>
        <dbReference type="ARBA" id="ARBA00022723"/>
    </source>
</evidence>
<dbReference type="InterPro" id="IPR024077">
    <property type="entry name" value="Neurolysin/TOP_dom2"/>
</dbReference>
<evidence type="ECO:0000313" key="9">
    <source>
        <dbReference type="EMBL" id="PWJ22364.1"/>
    </source>
</evidence>
<evidence type="ECO:0000256" key="1">
    <source>
        <dbReference type="ARBA" id="ARBA00006040"/>
    </source>
</evidence>
<evidence type="ECO:0000313" key="10">
    <source>
        <dbReference type="EMBL" id="SSA38642.1"/>
    </source>
</evidence>
<keyword evidence="4 7" id="KW-0378">Hydrolase</keyword>
<dbReference type="Gene3D" id="1.10.1370.10">
    <property type="entry name" value="Neurolysin, domain 3"/>
    <property type="match status" value="1"/>
</dbReference>
<dbReference type="AlphaFoldDB" id="A0A2Y9BW84"/>
<dbReference type="PANTHER" id="PTHR43660:SF1">
    <property type="entry name" value="DIPEPTIDYL CARBOXYPEPTIDASE"/>
    <property type="match status" value="1"/>
</dbReference>
<dbReference type="Gene3D" id="3.40.390.10">
    <property type="entry name" value="Collagenase (Catalytic Domain)"/>
    <property type="match status" value="1"/>
</dbReference>
<comment type="cofactor">
    <cofactor evidence="7">
        <name>Zn(2+)</name>
        <dbReference type="ChEBI" id="CHEBI:29105"/>
    </cofactor>
    <text evidence="7">Binds 1 zinc ion.</text>
</comment>
<evidence type="ECO:0000313" key="11">
    <source>
        <dbReference type="Proteomes" id="UP000245839"/>
    </source>
</evidence>
<keyword evidence="2 7" id="KW-0645">Protease</keyword>
<dbReference type="Pfam" id="PF01432">
    <property type="entry name" value="Peptidase_M3"/>
    <property type="match status" value="1"/>
</dbReference>
<keyword evidence="5 7" id="KW-0862">Zinc</keyword>
<dbReference type="GO" id="GO:0046872">
    <property type="term" value="F:metal ion binding"/>
    <property type="evidence" value="ECO:0007669"/>
    <property type="project" value="UniProtKB-UniRule"/>
</dbReference>
<dbReference type="CDD" id="cd06456">
    <property type="entry name" value="M3A_DCP"/>
    <property type="match status" value="1"/>
</dbReference>
<dbReference type="OrthoDB" id="9773538at2"/>
<name>A0A2Y9BW84_9RHOB</name>
<evidence type="ECO:0000256" key="6">
    <source>
        <dbReference type="ARBA" id="ARBA00023049"/>
    </source>
</evidence>
<evidence type="ECO:0000256" key="4">
    <source>
        <dbReference type="ARBA" id="ARBA00022801"/>
    </source>
</evidence>
<dbReference type="Proteomes" id="UP000245839">
    <property type="component" value="Unassembled WGS sequence"/>
</dbReference>
<organism evidence="10 12">
    <name type="scientific">Jannaschia seohaensis</name>
    <dbReference type="NCBI Taxonomy" id="475081"/>
    <lineage>
        <taxon>Bacteria</taxon>
        <taxon>Pseudomonadati</taxon>
        <taxon>Pseudomonadota</taxon>
        <taxon>Alphaproteobacteria</taxon>
        <taxon>Rhodobacterales</taxon>
        <taxon>Roseobacteraceae</taxon>
        <taxon>Jannaschia</taxon>
    </lineage>
</organism>
<dbReference type="GO" id="GO:0005829">
    <property type="term" value="C:cytosol"/>
    <property type="evidence" value="ECO:0007669"/>
    <property type="project" value="TreeGrafter"/>
</dbReference>
<feature type="domain" description="Peptidase M3A/M3B catalytic" evidence="8">
    <location>
        <begin position="226"/>
        <end position="667"/>
    </location>
</feature>
<evidence type="ECO:0000313" key="12">
    <source>
        <dbReference type="Proteomes" id="UP000251571"/>
    </source>
</evidence>
<accession>A0A2Y9BW84</accession>
<dbReference type="GO" id="GO:0004180">
    <property type="term" value="F:carboxypeptidase activity"/>
    <property type="evidence" value="ECO:0007669"/>
    <property type="project" value="TreeGrafter"/>
</dbReference>
<dbReference type="InterPro" id="IPR024079">
    <property type="entry name" value="MetalloPept_cat_dom_sf"/>
</dbReference>
<dbReference type="SUPFAM" id="SSF55486">
    <property type="entry name" value="Metalloproteases ('zincins'), catalytic domain"/>
    <property type="match status" value="1"/>
</dbReference>
<dbReference type="FunFam" id="3.40.390.10:FF:000009">
    <property type="entry name" value="Oligopeptidase A"/>
    <property type="match status" value="1"/>
</dbReference>
<reference evidence="9 11" key="2">
    <citation type="submission" date="2018-03" db="EMBL/GenBank/DDBJ databases">
        <title>Genomic Encyclopedia of Archaeal and Bacterial Type Strains, Phase II (KMG-II): from individual species to whole genera.</title>
        <authorList>
            <person name="Goeker M."/>
        </authorList>
    </citation>
    <scope>NUCLEOTIDE SEQUENCE [LARGE SCALE GENOMIC DNA]</scope>
    <source>
        <strain evidence="9 11">DSM 25227</strain>
    </source>
</reference>
<protein>
    <submittedName>
        <fullName evidence="10">Peptidyl-dipeptidase Dcp</fullName>
    </submittedName>
</protein>
<evidence type="ECO:0000256" key="7">
    <source>
        <dbReference type="RuleBase" id="RU003435"/>
    </source>
</evidence>
<proteinExistence type="inferred from homology"/>
<dbReference type="GO" id="GO:0004222">
    <property type="term" value="F:metalloendopeptidase activity"/>
    <property type="evidence" value="ECO:0007669"/>
    <property type="project" value="InterPro"/>
</dbReference>
<sequence>MTNPLLAPWTTPFEMPPFGGMSDEDFGPALEQGMEEGRAAYAAIAANPEPPSFDNTIEAMERADATLDRVAGVFYNLAGADSTPAREALQREMAPKLSAYSSEITNNKALFSRIETIWNQRDNLDLTEEQQRVLMLTRRGFVRAGAALEGAAAERLTEVKSRLATLGTQFAQNLLADERNWFMDLSEADMEGLPDFVKDTARAAGKERDRPGAVVTLNRSLIVPFLQFSPRRDLREKAYEAWTARGANGGETDNRDIATEILKLREERANLLGYDSFAAYKLEPEMAGTPEAVRDLLMKVWEPAKTAALADAEHLSRMATADGITGPLEPWDWRYYAEKRRVELHDLDETELKPFFQLDRMIEAQFACANRLFGLEFAPLDIEVYHPDVRAWEVTRDGKHLAVFLGDYFARSSKRSGAWCSAMRSQSALDGEVRPIVVNVCNFAKGDPALLSYDDARTLFHEFGHALHQMLSDVTYQSISGTSVARDFVELPSQLYEHWLEVPEVLAEFATHAETGEAMPEALRDRLLRAATYDMGFATVEYVASALVDLAFHDGPAPADPMQRQAEVLETIEMPRAIRMRHATPHFAHVFAGDGYSSGYYSYMWSEVMDADAFAAFEEKGDPFDAELARKLEESILSTGGSRDAAELYTAFRGRLPGVEALLKGRGLDDAA</sequence>
<evidence type="ECO:0000256" key="2">
    <source>
        <dbReference type="ARBA" id="ARBA00022670"/>
    </source>
</evidence>
<dbReference type="InterPro" id="IPR034005">
    <property type="entry name" value="M3A_DCP"/>
</dbReference>
<evidence type="ECO:0000259" key="8">
    <source>
        <dbReference type="Pfam" id="PF01432"/>
    </source>
</evidence>
<dbReference type="Gene3D" id="1.10.1370.40">
    <property type="match status" value="1"/>
</dbReference>
<dbReference type="RefSeq" id="WP_109562928.1">
    <property type="nucleotide sequence ID" value="NZ_QGDJ01000001.1"/>
</dbReference>
<dbReference type="GO" id="GO:0006508">
    <property type="term" value="P:proteolysis"/>
    <property type="evidence" value="ECO:0007669"/>
    <property type="project" value="UniProtKB-KW"/>
</dbReference>
<dbReference type="InterPro" id="IPR001567">
    <property type="entry name" value="Pept_M3A_M3B_dom"/>
</dbReference>